<dbReference type="RefSeq" id="WP_204194785.1">
    <property type="nucleotide sequence ID" value="NZ_JAFEMC010000001.1"/>
</dbReference>
<evidence type="ECO:0000313" key="5">
    <source>
        <dbReference type="EMBL" id="MBM6575455.1"/>
    </source>
</evidence>
<dbReference type="Gene3D" id="2.150.10.10">
    <property type="entry name" value="Serralysin-like metalloprotease, C-terminal"/>
    <property type="match status" value="2"/>
</dbReference>
<accession>A0ABS2D3G2</accession>
<gene>
    <name evidence="5" type="ORF">ILT43_03670</name>
</gene>
<dbReference type="PANTHER" id="PTHR38340">
    <property type="entry name" value="S-LAYER PROTEIN"/>
    <property type="match status" value="1"/>
</dbReference>
<comment type="subcellular location">
    <subcellularLocation>
        <location evidence="2">Secreted</location>
    </subcellularLocation>
</comment>
<dbReference type="SUPFAM" id="SSF51126">
    <property type="entry name" value="Pectin lyase-like"/>
    <property type="match status" value="1"/>
</dbReference>
<dbReference type="InterPro" id="IPR018511">
    <property type="entry name" value="Hemolysin-typ_Ca-bd_CS"/>
</dbReference>
<evidence type="ECO:0000256" key="2">
    <source>
        <dbReference type="ARBA" id="ARBA00004613"/>
    </source>
</evidence>
<proteinExistence type="predicted"/>
<dbReference type="Proteomes" id="UP000763641">
    <property type="component" value="Unassembled WGS sequence"/>
</dbReference>
<dbReference type="PRINTS" id="PR00313">
    <property type="entry name" value="CABNDNGRPT"/>
</dbReference>
<dbReference type="SMART" id="SM00710">
    <property type="entry name" value="PbH1"/>
    <property type="match status" value="6"/>
</dbReference>
<evidence type="ECO:0000259" key="4">
    <source>
        <dbReference type="Pfam" id="PF13229"/>
    </source>
</evidence>
<organism evidence="5 6">
    <name type="scientific">Sphingomonas longa</name>
    <dbReference type="NCBI Taxonomy" id="2778730"/>
    <lineage>
        <taxon>Bacteria</taxon>
        <taxon>Pseudomonadati</taxon>
        <taxon>Pseudomonadota</taxon>
        <taxon>Alphaproteobacteria</taxon>
        <taxon>Sphingomonadales</taxon>
        <taxon>Sphingomonadaceae</taxon>
        <taxon>Sphingomonas</taxon>
    </lineage>
</organism>
<dbReference type="InterPro" id="IPR011050">
    <property type="entry name" value="Pectin_lyase_fold/virulence"/>
</dbReference>
<dbReference type="InterPro" id="IPR050557">
    <property type="entry name" value="RTX_toxin/Mannuronan_C5-epim"/>
</dbReference>
<dbReference type="Pfam" id="PF13229">
    <property type="entry name" value="Beta_helix"/>
    <property type="match status" value="1"/>
</dbReference>
<dbReference type="PANTHER" id="PTHR38340:SF1">
    <property type="entry name" value="S-LAYER PROTEIN"/>
    <property type="match status" value="1"/>
</dbReference>
<dbReference type="SUPFAM" id="SSF51120">
    <property type="entry name" value="beta-Roll"/>
    <property type="match status" value="1"/>
</dbReference>
<keyword evidence="6" id="KW-1185">Reference proteome</keyword>
<evidence type="ECO:0000313" key="6">
    <source>
        <dbReference type="Proteomes" id="UP000763641"/>
    </source>
</evidence>
<protein>
    <submittedName>
        <fullName evidence="5">Right-handed parallel beta-helix repeat-containing protein</fullName>
    </submittedName>
</protein>
<name>A0ABS2D3G2_9SPHN</name>
<comment type="caution">
    <text evidence="5">The sequence shown here is derived from an EMBL/GenBank/DDBJ whole genome shotgun (WGS) entry which is preliminary data.</text>
</comment>
<dbReference type="EMBL" id="JAFEMC010000001">
    <property type="protein sequence ID" value="MBM6575455.1"/>
    <property type="molecule type" value="Genomic_DNA"/>
</dbReference>
<reference evidence="5 6" key="1">
    <citation type="submission" date="2020-12" db="EMBL/GenBank/DDBJ databases">
        <title>Sphingomonas sp.</title>
        <authorList>
            <person name="Kim M.K."/>
        </authorList>
    </citation>
    <scope>NUCLEOTIDE SEQUENCE [LARGE SCALE GENOMIC DNA]</scope>
    <source>
        <strain evidence="5 6">BT552</strain>
    </source>
</reference>
<dbReference type="Pfam" id="PF00353">
    <property type="entry name" value="HemolysinCabind"/>
    <property type="match status" value="3"/>
</dbReference>
<dbReference type="Gene3D" id="2.160.20.10">
    <property type="entry name" value="Single-stranded right-handed beta-helix, Pectin lyase-like"/>
    <property type="match status" value="1"/>
</dbReference>
<evidence type="ECO:0000256" key="1">
    <source>
        <dbReference type="ARBA" id="ARBA00002822"/>
    </source>
</evidence>
<evidence type="ECO:0000256" key="3">
    <source>
        <dbReference type="ARBA" id="ARBA00022525"/>
    </source>
</evidence>
<dbReference type="InterPro" id="IPR011049">
    <property type="entry name" value="Serralysin-like_metalloprot_C"/>
</dbReference>
<sequence>MAVSATSAFSKFDAGFSTDDLTTGASYIVKDTAGLLNILKAAKSGDTVYLQPGVYASVNLNNIQINGNVTIASLNANKPAVFADLKINNSKGLTLSGVELDASVKKADMGYQVLNSSNITLDKLYVHGTLNDNAADDVRALLVRNSTNVTVTNSKFEQLSDALSHIDSNRVTFSGNSFTGIRDNGIAGGGTSNLTIKDNYFTNFDHTGDIHPDAIQVWTTNTKTTTTDVTITGNVFDRGTGDIVQGIFMRDPYGTLPFERVTISGNTVIGAAYNGIYIDGGKDVTISDNTVVAVDGQPSWIGVLATTNARVTNNVASDYVYNNSQVTKVGNVIMNTATAAAAASVTAWLKTNANLPNLANRLDDVIFDRVGLRGYVDVPGTNGRANLIFTETVMNGTAGADRMTAGAIGDYRLTGGAGNDTFTGNAAGKTTMIGGTGDDTYVVKTVNDVVVESANGGTDTVVTSIDYTMGSNVENVRLAASGLTVHGNELANTMSGSDGDNVLYGEGGNDILMGGGGHDELHGGLGNDTLRGDAGDDILWGDDGNDLLYGGAGNDILRGGTGSNTYEGGAGSDTIYAGNGQETFVYRSADFAAGVNQSVDHIFNFSSAQRDKIHLGAVDANTRTTADDAFKFIGTSEFHRVAGELRYEVVGRDSYILGDTNGDGVADVKIHVVGVTSLSAGDFVL</sequence>
<dbReference type="InterPro" id="IPR006626">
    <property type="entry name" value="PbH1"/>
</dbReference>
<dbReference type="PROSITE" id="PS00330">
    <property type="entry name" value="HEMOLYSIN_CALCIUM"/>
    <property type="match status" value="1"/>
</dbReference>
<feature type="domain" description="Right handed beta helix" evidence="4">
    <location>
        <begin position="140"/>
        <end position="292"/>
    </location>
</feature>
<dbReference type="InterPro" id="IPR039448">
    <property type="entry name" value="Beta_helix"/>
</dbReference>
<comment type="function">
    <text evidence="1">Converts beta-D-mannuronic acid (M) to alpha-L-guluronic acid (G), producing a polymer with gel-forming capacity, required for the formation of the cyst coat.</text>
</comment>
<dbReference type="InterPro" id="IPR001343">
    <property type="entry name" value="Hemolysn_Ca-bd"/>
</dbReference>
<dbReference type="InterPro" id="IPR012334">
    <property type="entry name" value="Pectin_lyas_fold"/>
</dbReference>
<keyword evidence="3" id="KW-0964">Secreted</keyword>